<evidence type="ECO:0000256" key="3">
    <source>
        <dbReference type="ARBA" id="ARBA00047594"/>
    </source>
</evidence>
<dbReference type="SUPFAM" id="SSF48317">
    <property type="entry name" value="Acid phosphatase/Vanadium-dependent haloperoxidase"/>
    <property type="match status" value="1"/>
</dbReference>
<feature type="transmembrane region" description="Helical" evidence="4">
    <location>
        <begin position="150"/>
        <end position="168"/>
    </location>
</feature>
<proteinExistence type="predicted"/>
<evidence type="ECO:0000313" key="7">
    <source>
        <dbReference type="Proteomes" id="UP001159329"/>
    </source>
</evidence>
<dbReference type="SMART" id="SM00014">
    <property type="entry name" value="acidPPc"/>
    <property type="match status" value="1"/>
</dbReference>
<dbReference type="InterPro" id="IPR000326">
    <property type="entry name" value="PAP2/HPO"/>
</dbReference>
<dbReference type="RefSeq" id="WP_279694504.1">
    <property type="nucleotide sequence ID" value="NZ_JAOEEO010000001.1"/>
</dbReference>
<accession>A0AA42I5F9</accession>
<dbReference type="CDD" id="cd03385">
    <property type="entry name" value="PAP2_BcrC_like"/>
    <property type="match status" value="1"/>
</dbReference>
<keyword evidence="4" id="KW-1133">Transmembrane helix</keyword>
<comment type="caution">
    <text evidence="6">The sequence shown here is derived from an EMBL/GenBank/DDBJ whole genome shotgun (WGS) entry which is preliminary data.</text>
</comment>
<dbReference type="Gene3D" id="1.20.144.10">
    <property type="entry name" value="Phosphatidic acid phosphatase type 2/haloperoxidase"/>
    <property type="match status" value="1"/>
</dbReference>
<dbReference type="EC" id="3.6.1.27" evidence="1"/>
<evidence type="ECO:0000256" key="4">
    <source>
        <dbReference type="SAM" id="Phobius"/>
    </source>
</evidence>
<dbReference type="Proteomes" id="UP001159329">
    <property type="component" value="Unassembled WGS sequence"/>
</dbReference>
<dbReference type="EMBL" id="JAOEEO010000001">
    <property type="protein sequence ID" value="MDH0562849.1"/>
    <property type="molecule type" value="Genomic_DNA"/>
</dbReference>
<dbReference type="InterPro" id="IPR036938">
    <property type="entry name" value="PAP2/HPO_sf"/>
</dbReference>
<dbReference type="GO" id="GO:0005886">
    <property type="term" value="C:plasma membrane"/>
    <property type="evidence" value="ECO:0007669"/>
    <property type="project" value="InterPro"/>
</dbReference>
<feature type="domain" description="Phosphatidic acid phosphatase type 2/haloperoxidase" evidence="5">
    <location>
        <begin position="57"/>
        <end position="165"/>
    </location>
</feature>
<dbReference type="Pfam" id="PF01569">
    <property type="entry name" value="PAP2"/>
    <property type="match status" value="1"/>
</dbReference>
<feature type="transmembrane region" description="Helical" evidence="4">
    <location>
        <begin position="61"/>
        <end position="80"/>
    </location>
</feature>
<protein>
    <recommendedName>
        <fullName evidence="1">undecaprenyl-diphosphate phosphatase</fullName>
        <ecNumber evidence="1">3.6.1.27</ecNumber>
    </recommendedName>
    <alternativeName>
        <fullName evidence="2">Undecaprenyl pyrophosphate phosphatase</fullName>
    </alternativeName>
</protein>
<dbReference type="AlphaFoldDB" id="A0AA42I5F9"/>
<reference evidence="6" key="1">
    <citation type="submission" date="2022-09" db="EMBL/GenBank/DDBJ databases">
        <title>Intensive care unit water sources are persistently colonized with multi-drug resistant bacteria and are the site of extensive horizontal gene transfer of antibiotic resistance genes.</title>
        <authorList>
            <person name="Diorio-Toth L."/>
        </authorList>
    </citation>
    <scope>NUCLEOTIDE SEQUENCE</scope>
    <source>
        <strain evidence="6">GD04005</strain>
    </source>
</reference>
<dbReference type="InterPro" id="IPR033879">
    <property type="entry name" value="UPP_Pase"/>
</dbReference>
<dbReference type="PANTHER" id="PTHR14969">
    <property type="entry name" value="SPHINGOSINE-1-PHOSPHATE PHOSPHOHYDROLASE"/>
    <property type="match status" value="1"/>
</dbReference>
<sequence>MSLERLNLSLFHSINAPEVASDWTIKTAIFIANDLFYIVVLFFLICWFKGGLNVKKQIIKATFFTLLAFIIGKIISGYFYSPRPFVMEVGRTLIDHAPSGSFPSSHMLFFSTIAFSLLFSKRAVGLIFLGLAWLVAWSRIYLGVHFPLDMLGAFTIAFLLNLLGMPLWKSYGQYIVNPLIHLYNLAFSKLLKNGYIR</sequence>
<feature type="transmembrane region" description="Helical" evidence="4">
    <location>
        <begin position="28"/>
        <end position="49"/>
    </location>
</feature>
<keyword evidence="4" id="KW-0472">Membrane</keyword>
<evidence type="ECO:0000313" key="6">
    <source>
        <dbReference type="EMBL" id="MDH0562849.1"/>
    </source>
</evidence>
<evidence type="ECO:0000259" key="5">
    <source>
        <dbReference type="SMART" id="SM00014"/>
    </source>
</evidence>
<evidence type="ECO:0000256" key="1">
    <source>
        <dbReference type="ARBA" id="ARBA00012374"/>
    </source>
</evidence>
<comment type="catalytic activity">
    <reaction evidence="3">
        <text>di-trans,octa-cis-undecaprenyl diphosphate + H2O = di-trans,octa-cis-undecaprenyl phosphate + phosphate + H(+)</text>
        <dbReference type="Rhea" id="RHEA:28094"/>
        <dbReference type="ChEBI" id="CHEBI:15377"/>
        <dbReference type="ChEBI" id="CHEBI:15378"/>
        <dbReference type="ChEBI" id="CHEBI:43474"/>
        <dbReference type="ChEBI" id="CHEBI:58405"/>
        <dbReference type="ChEBI" id="CHEBI:60392"/>
        <dbReference type="EC" id="3.6.1.27"/>
    </reaction>
</comment>
<dbReference type="PANTHER" id="PTHR14969:SF13">
    <property type="entry name" value="AT30094P"/>
    <property type="match status" value="1"/>
</dbReference>
<evidence type="ECO:0000256" key="2">
    <source>
        <dbReference type="ARBA" id="ARBA00032707"/>
    </source>
</evidence>
<name>A0AA42I5F9_9GAMM</name>
<organism evidence="6 7">
    <name type="scientific">Acinetobacter courvalinii</name>
    <dbReference type="NCBI Taxonomy" id="280147"/>
    <lineage>
        <taxon>Bacteria</taxon>
        <taxon>Pseudomonadati</taxon>
        <taxon>Pseudomonadota</taxon>
        <taxon>Gammaproteobacteria</taxon>
        <taxon>Moraxellales</taxon>
        <taxon>Moraxellaceae</taxon>
        <taxon>Acinetobacter</taxon>
    </lineage>
</organism>
<dbReference type="GO" id="GO:0050380">
    <property type="term" value="F:undecaprenyl-diphosphatase activity"/>
    <property type="evidence" value="ECO:0007669"/>
    <property type="project" value="UniProtKB-EC"/>
</dbReference>
<gene>
    <name evidence="6" type="ORF">N7644_04035</name>
</gene>
<keyword evidence="4" id="KW-0812">Transmembrane</keyword>